<dbReference type="EMBL" id="LCBX01000065">
    <property type="protein sequence ID" value="KKS18867.1"/>
    <property type="molecule type" value="Genomic_DNA"/>
</dbReference>
<evidence type="ECO:0000313" key="2">
    <source>
        <dbReference type="Proteomes" id="UP000034507"/>
    </source>
</evidence>
<dbReference type="SUPFAM" id="SSF88697">
    <property type="entry name" value="PUA domain-like"/>
    <property type="match status" value="1"/>
</dbReference>
<proteinExistence type="predicted"/>
<reference evidence="1 2" key="1">
    <citation type="journal article" date="2015" name="Nature">
        <title>rRNA introns, odd ribosomes, and small enigmatic genomes across a large radiation of phyla.</title>
        <authorList>
            <person name="Brown C.T."/>
            <person name="Hug L.A."/>
            <person name="Thomas B.C."/>
            <person name="Sharon I."/>
            <person name="Castelle C.J."/>
            <person name="Singh A."/>
            <person name="Wilkins M.J."/>
            <person name="Williams K.H."/>
            <person name="Banfield J.F."/>
        </authorList>
    </citation>
    <scope>NUCLEOTIDE SEQUENCE [LARGE SCALE GENOMIC DNA]</scope>
</reference>
<sequence length="145" mass="16651">MKKEWNLINKVLEGVKTVESRWYKSKIAPWNKINTGDTIYFKDTGSFVTVKALVTKVEQHEVEDNIQAIELMSKYALADLGTSDLSNSIRNYIKNKRYAIFIHFNNVEKITPFDIDKKGFGMQCAWLSLGNVETIKINNRANQSS</sequence>
<dbReference type="Proteomes" id="UP000034507">
    <property type="component" value="Unassembled WGS sequence"/>
</dbReference>
<evidence type="ECO:0008006" key="3">
    <source>
        <dbReference type="Google" id="ProtNLM"/>
    </source>
</evidence>
<comment type="caution">
    <text evidence="1">The sequence shown here is derived from an EMBL/GenBank/DDBJ whole genome shotgun (WGS) entry which is preliminary data.</text>
</comment>
<dbReference type="InterPro" id="IPR015947">
    <property type="entry name" value="PUA-like_sf"/>
</dbReference>
<protein>
    <recommendedName>
        <fullName evidence="3">ASCH domain-containing protein</fullName>
    </recommendedName>
</protein>
<dbReference type="AlphaFoldDB" id="A0A0G0X388"/>
<organism evidence="1 2">
    <name type="scientific">candidate division WWE3 bacterium GW2011_GWC1_41_7</name>
    <dbReference type="NCBI Taxonomy" id="1619119"/>
    <lineage>
        <taxon>Bacteria</taxon>
        <taxon>Katanobacteria</taxon>
    </lineage>
</organism>
<evidence type="ECO:0000313" key="1">
    <source>
        <dbReference type="EMBL" id="KKS18867.1"/>
    </source>
</evidence>
<name>A0A0G0X388_UNCKA</name>
<gene>
    <name evidence="1" type="ORF">UU77_C0065G0004</name>
</gene>
<dbReference type="Gene3D" id="2.30.130.30">
    <property type="entry name" value="Hypothetical protein"/>
    <property type="match status" value="1"/>
</dbReference>
<accession>A0A0G0X388</accession>